<protein>
    <submittedName>
        <fullName evidence="3">Protein kinase domain protein</fullName>
    </submittedName>
</protein>
<keyword evidence="3" id="KW-0808">Transferase</keyword>
<dbReference type="InterPro" id="IPR000719">
    <property type="entry name" value="Prot_kinase_dom"/>
</dbReference>
<dbReference type="InterPro" id="IPR017441">
    <property type="entry name" value="Protein_kinase_ATP_BS"/>
</dbReference>
<keyword evidence="1" id="KW-0067">ATP-binding</keyword>
<feature type="binding site" evidence="1">
    <location>
        <position position="91"/>
    </location>
    <ligand>
        <name>ATP</name>
        <dbReference type="ChEBI" id="CHEBI:30616"/>
    </ligand>
</feature>
<dbReference type="GO" id="GO:0005524">
    <property type="term" value="F:ATP binding"/>
    <property type="evidence" value="ECO:0007669"/>
    <property type="project" value="UniProtKB-UniRule"/>
</dbReference>
<dbReference type="OrthoDB" id="5650163at2"/>
<reference evidence="3 4" key="1">
    <citation type="submission" date="2015-11" db="EMBL/GenBank/DDBJ databases">
        <title>Genomic analysis of 38 Legionella species identifies large and diverse effector repertoires.</title>
        <authorList>
            <person name="Burstein D."/>
            <person name="Amaro F."/>
            <person name="Zusman T."/>
            <person name="Lifshitz Z."/>
            <person name="Cohen O."/>
            <person name="Gilbert J.A."/>
            <person name="Pupko T."/>
            <person name="Shuman H.A."/>
            <person name="Segal G."/>
        </authorList>
    </citation>
    <scope>NUCLEOTIDE SEQUENCE [LARGE SCALE GENOMIC DNA]</scope>
    <source>
        <strain evidence="3 4">SE-32A-C8</strain>
    </source>
</reference>
<dbReference type="RefSeq" id="WP_058525230.1">
    <property type="nucleotide sequence ID" value="NZ_CAAAHY010000004.1"/>
</dbReference>
<dbReference type="EMBL" id="LNYA01000001">
    <property type="protein sequence ID" value="KTC99928.1"/>
    <property type="molecule type" value="Genomic_DNA"/>
</dbReference>
<dbReference type="PROSITE" id="PS00107">
    <property type="entry name" value="PROTEIN_KINASE_ATP"/>
    <property type="match status" value="1"/>
</dbReference>
<dbReference type="SUPFAM" id="SSF56112">
    <property type="entry name" value="Protein kinase-like (PK-like)"/>
    <property type="match status" value="1"/>
</dbReference>
<dbReference type="InterPro" id="IPR011009">
    <property type="entry name" value="Kinase-like_dom_sf"/>
</dbReference>
<feature type="domain" description="Protein kinase" evidence="2">
    <location>
        <begin position="62"/>
        <end position="453"/>
    </location>
</feature>
<gene>
    <name evidence="3" type="ORF">Lery_0038</name>
</gene>
<evidence type="ECO:0000256" key="1">
    <source>
        <dbReference type="PROSITE-ProRule" id="PRU10141"/>
    </source>
</evidence>
<dbReference type="PROSITE" id="PS50011">
    <property type="entry name" value="PROTEIN_KINASE_DOM"/>
    <property type="match status" value="1"/>
</dbReference>
<sequence>MRKGTFFTPCLPLKRGERLDKRTHHGLPHTCIISPAGKRYELMGTLDGEEARQLKQQAGLEKMGKVELGRGSFGRVRLARRNDGTYLVIKKMKKAYGRVHSRFNVKEIAELENHLIQHLQGIDGVIIPTEIFVVEDKAGSDVIVSIMPLANFGDAENLMRILYEQARVSRPLPYALQNELLSCVYQANPVRSSKTPVSGYTTAPPEFDIVTEYELPENLIKAFNESHPITPCLNQDSEDAWVESGCRVEIGLTFKQDLQLKMSNLLLIYITRQLTKTLSILHQQGIYHRDIQLKNVLLTHEGDVFLGDFGCAIHYTSQDFYKSSVLSKPIAPELYRKDADLGHLNASRAIDEWRLGLLLSTFLQGSDILDYVLRSASPGHVIYWGGELHFPTGFTAFLDVLHQRIKQELQSLFVTNNVPLQMRIIIAGLLNPYPEKRLSIPAVIELLNELPAVEKNVVRAIFQVLNPGENRVDSEAQPECTASFDQRRHGIEHSFF</sequence>
<dbReference type="GO" id="GO:0004672">
    <property type="term" value="F:protein kinase activity"/>
    <property type="evidence" value="ECO:0007669"/>
    <property type="project" value="InterPro"/>
</dbReference>
<evidence type="ECO:0000313" key="3">
    <source>
        <dbReference type="EMBL" id="KTC99928.1"/>
    </source>
</evidence>
<organism evidence="3 4">
    <name type="scientific">Legionella erythra</name>
    <dbReference type="NCBI Taxonomy" id="448"/>
    <lineage>
        <taxon>Bacteria</taxon>
        <taxon>Pseudomonadati</taxon>
        <taxon>Pseudomonadota</taxon>
        <taxon>Gammaproteobacteria</taxon>
        <taxon>Legionellales</taxon>
        <taxon>Legionellaceae</taxon>
        <taxon>Legionella</taxon>
    </lineage>
</organism>
<accession>A0A0W0TX36</accession>
<proteinExistence type="predicted"/>
<keyword evidence="1" id="KW-0547">Nucleotide-binding</keyword>
<dbReference type="Pfam" id="PF00069">
    <property type="entry name" value="Pkinase"/>
    <property type="match status" value="1"/>
</dbReference>
<keyword evidence="4" id="KW-1185">Reference proteome</keyword>
<dbReference type="Gene3D" id="1.10.510.10">
    <property type="entry name" value="Transferase(Phosphotransferase) domain 1"/>
    <property type="match status" value="1"/>
</dbReference>
<dbReference type="PATRIC" id="fig|448.7.peg.39"/>
<name>A0A0W0TX36_LEGER</name>
<evidence type="ECO:0000313" key="4">
    <source>
        <dbReference type="Proteomes" id="UP000054773"/>
    </source>
</evidence>
<comment type="caution">
    <text evidence="3">The sequence shown here is derived from an EMBL/GenBank/DDBJ whole genome shotgun (WGS) entry which is preliminary data.</text>
</comment>
<dbReference type="AlphaFoldDB" id="A0A0W0TX36"/>
<dbReference type="PANTHER" id="PTHR24345">
    <property type="entry name" value="SERINE/THREONINE-PROTEIN KINASE PLK"/>
    <property type="match status" value="1"/>
</dbReference>
<dbReference type="Proteomes" id="UP000054773">
    <property type="component" value="Unassembled WGS sequence"/>
</dbReference>
<dbReference type="STRING" id="448.Lery_0038"/>
<keyword evidence="3" id="KW-0418">Kinase</keyword>
<evidence type="ECO:0000259" key="2">
    <source>
        <dbReference type="PROSITE" id="PS50011"/>
    </source>
</evidence>